<protein>
    <submittedName>
        <fullName evidence="1">Uncharacterized protein</fullName>
    </submittedName>
</protein>
<proteinExistence type="predicted"/>
<gene>
    <name evidence="1" type="ORF">ETH_00001625</name>
</gene>
<name>U6KZI1_EIMTE</name>
<dbReference type="EMBL" id="HG675867">
    <property type="protein sequence ID" value="CDJ43562.1"/>
    <property type="molecule type" value="Genomic_DNA"/>
</dbReference>
<dbReference type="Proteomes" id="UP000030747">
    <property type="component" value="Unassembled WGS sequence"/>
</dbReference>
<dbReference type="RefSeq" id="XP_013234312.1">
    <property type="nucleotide sequence ID" value="XM_013378858.1"/>
</dbReference>
<reference evidence="1" key="1">
    <citation type="submission" date="2013-10" db="EMBL/GenBank/DDBJ databases">
        <title>Genomic analysis of the causative agents of coccidiosis in chickens.</title>
        <authorList>
            <person name="Reid A.J."/>
            <person name="Blake D."/>
            <person name="Billington K."/>
            <person name="Browne H."/>
            <person name="Dunn M."/>
            <person name="Hung S."/>
            <person name="Kawahara F."/>
            <person name="Miranda-Saavedra D."/>
            <person name="Mourier T."/>
            <person name="Nagra H."/>
            <person name="Otto T.D."/>
            <person name="Rawlings N."/>
            <person name="Sanchez A."/>
            <person name="Sanders M."/>
            <person name="Subramaniam C."/>
            <person name="Tay Y."/>
            <person name="Dear P."/>
            <person name="Doerig C."/>
            <person name="Gruber A."/>
            <person name="Parkinson J."/>
            <person name="Shirley M."/>
            <person name="Wan K.L."/>
            <person name="Berriman M."/>
            <person name="Tomley F."/>
            <person name="Pain A."/>
        </authorList>
    </citation>
    <scope>NUCLEOTIDE SEQUENCE [LARGE SCALE GENOMIC DNA]</scope>
    <source>
        <strain evidence="1">Houghton</strain>
    </source>
</reference>
<dbReference type="OrthoDB" id="360858at2759"/>
<evidence type="ECO:0000313" key="1">
    <source>
        <dbReference type="EMBL" id="CDJ43562.1"/>
    </source>
</evidence>
<dbReference type="GeneID" id="25249540"/>
<dbReference type="VEuPathDB" id="ToxoDB:ETH_00001625"/>
<organism evidence="1 2">
    <name type="scientific">Eimeria tenella</name>
    <name type="common">Coccidian parasite</name>
    <dbReference type="NCBI Taxonomy" id="5802"/>
    <lineage>
        <taxon>Eukaryota</taxon>
        <taxon>Sar</taxon>
        <taxon>Alveolata</taxon>
        <taxon>Apicomplexa</taxon>
        <taxon>Conoidasida</taxon>
        <taxon>Coccidia</taxon>
        <taxon>Eucoccidiorida</taxon>
        <taxon>Eimeriorina</taxon>
        <taxon>Eimeriidae</taxon>
        <taxon>Eimeria</taxon>
    </lineage>
</organism>
<sequence>MRCCSRCCCCCCCVQSYPVNLEWDNVAGLSPENQEERPWWYSHVHYPTRRAVQRAFEEGVEDFRKVIESEFKLLQEHDRREAKRLAHLQAQKERRKQGL</sequence>
<accession>U6KZI1</accession>
<reference evidence="1" key="2">
    <citation type="submission" date="2013-10" db="EMBL/GenBank/DDBJ databases">
        <authorList>
            <person name="Aslett M."/>
        </authorList>
    </citation>
    <scope>NUCLEOTIDE SEQUENCE [LARGE SCALE GENOMIC DNA]</scope>
    <source>
        <strain evidence="1">Houghton</strain>
    </source>
</reference>
<dbReference type="VEuPathDB" id="ToxoDB:ETH2_1124500"/>
<evidence type="ECO:0000313" key="2">
    <source>
        <dbReference type="Proteomes" id="UP000030747"/>
    </source>
</evidence>
<dbReference type="AlphaFoldDB" id="U6KZI1"/>
<keyword evidence="2" id="KW-1185">Reference proteome</keyword>